<feature type="region of interest" description="Disordered" evidence="1">
    <location>
        <begin position="1"/>
        <end position="38"/>
    </location>
</feature>
<sequence length="69" mass="7899">MSLVQPQPPSEDMVKNPDSGDIREQFRDGRDDVESGSEPDIADIERIYRYALSHLIGEKERKTTYLTDS</sequence>
<feature type="compositionally biased region" description="Basic and acidic residues" evidence="1">
    <location>
        <begin position="12"/>
        <end position="33"/>
    </location>
</feature>
<gene>
    <name evidence="2" type="ORF">Aory04_000021700</name>
</gene>
<proteinExistence type="predicted"/>
<dbReference type="Proteomes" id="UP001165205">
    <property type="component" value="Unassembled WGS sequence"/>
</dbReference>
<dbReference type="AlphaFoldDB" id="A0AAN5BQS2"/>
<evidence type="ECO:0000313" key="2">
    <source>
        <dbReference type="EMBL" id="GMG22602.1"/>
    </source>
</evidence>
<accession>A0AAN5BQS2</accession>
<name>A0AAN5BQS2_ASPOZ</name>
<evidence type="ECO:0000256" key="1">
    <source>
        <dbReference type="SAM" id="MobiDB-lite"/>
    </source>
</evidence>
<organism evidence="2 3">
    <name type="scientific">Aspergillus oryzae</name>
    <name type="common">Yellow koji mold</name>
    <dbReference type="NCBI Taxonomy" id="5062"/>
    <lineage>
        <taxon>Eukaryota</taxon>
        <taxon>Fungi</taxon>
        <taxon>Dikarya</taxon>
        <taxon>Ascomycota</taxon>
        <taxon>Pezizomycotina</taxon>
        <taxon>Eurotiomycetes</taxon>
        <taxon>Eurotiomycetidae</taxon>
        <taxon>Eurotiales</taxon>
        <taxon>Aspergillaceae</taxon>
        <taxon>Aspergillus</taxon>
        <taxon>Aspergillus subgen. Circumdati</taxon>
    </lineage>
</organism>
<comment type="caution">
    <text evidence="2">The sequence shown here is derived from an EMBL/GenBank/DDBJ whole genome shotgun (WGS) entry which is preliminary data.</text>
</comment>
<reference evidence="2" key="1">
    <citation type="submission" date="2023-04" db="EMBL/GenBank/DDBJ databases">
        <title>Aspergillus oryzae NBRC 4228.</title>
        <authorList>
            <person name="Ichikawa N."/>
            <person name="Sato H."/>
            <person name="Tonouchi N."/>
        </authorList>
    </citation>
    <scope>NUCLEOTIDE SEQUENCE</scope>
    <source>
        <strain evidence="2">NBRC 4228</strain>
    </source>
</reference>
<dbReference type="EMBL" id="BSYA01000001">
    <property type="protein sequence ID" value="GMG22602.1"/>
    <property type="molecule type" value="Genomic_DNA"/>
</dbReference>
<evidence type="ECO:0000313" key="3">
    <source>
        <dbReference type="Proteomes" id="UP001165205"/>
    </source>
</evidence>
<protein>
    <submittedName>
        <fullName evidence="2">Unnamed protein product</fullName>
    </submittedName>
</protein>